<dbReference type="SUPFAM" id="SSF110849">
    <property type="entry name" value="ParB/Sulfiredoxin"/>
    <property type="match status" value="1"/>
</dbReference>
<feature type="region of interest" description="Disordered" evidence="4">
    <location>
        <begin position="1"/>
        <end position="44"/>
    </location>
</feature>
<dbReference type="GO" id="GO:0007059">
    <property type="term" value="P:chromosome segregation"/>
    <property type="evidence" value="ECO:0007669"/>
    <property type="project" value="UniProtKB-KW"/>
</dbReference>
<dbReference type="FunFam" id="1.10.10.2830:FF:000001">
    <property type="entry name" value="Chromosome partitioning protein ParB"/>
    <property type="match status" value="1"/>
</dbReference>
<feature type="compositionally biased region" description="Basic and acidic residues" evidence="4">
    <location>
        <begin position="17"/>
        <end position="27"/>
    </location>
</feature>
<evidence type="ECO:0000256" key="4">
    <source>
        <dbReference type="SAM" id="MobiDB-lite"/>
    </source>
</evidence>
<dbReference type="InterPro" id="IPR003115">
    <property type="entry name" value="ParB_N"/>
</dbReference>
<dbReference type="InterPro" id="IPR041468">
    <property type="entry name" value="HTH_ParB/Spo0J"/>
</dbReference>
<dbReference type="Proteomes" id="UP000229098">
    <property type="component" value="Unassembled WGS sequence"/>
</dbReference>
<evidence type="ECO:0000256" key="2">
    <source>
        <dbReference type="ARBA" id="ARBA00022829"/>
    </source>
</evidence>
<name>A0A2M8KXT6_9BACT</name>
<evidence type="ECO:0000313" key="7">
    <source>
        <dbReference type="Proteomes" id="UP000229098"/>
    </source>
</evidence>
<sequence>MSNVLGRGLDALLGGDDNERKKEHTSGEEVGVSGTSSPSVYRSESSVVEQLNPIAQEQPKESVFWVEVAKIKPNPHQPRTHFDEEKIKSLADSIRQYGVLQPIVVSKEEIDVPTGTRVEYQIIAGERRYRAASYLGLQQMPAIVRREESNKIKLELALIENLQREDLNPMEKARAYKRLMDEFKLTPREVGARVGKSRESVANTVRLMALPEYVQDALIQGRLTEGQARPLISLAHAPEEQKNLFHAILASGLSARDVESAFHDIVSRVGVSPERKVQIERRAYDTTTKQVETELAGALGTRVTVRRSREGKGRISIDFFSDEEFEHLTGLMARLHEERKESLMVGGEVRTVDAPVSGISAEEARYASSHQSDPVAVQLPVESAEHSSDDTDSFTV</sequence>
<keyword evidence="2" id="KW-0159">Chromosome partition</keyword>
<evidence type="ECO:0000256" key="3">
    <source>
        <dbReference type="ARBA" id="ARBA00023125"/>
    </source>
</evidence>
<proteinExistence type="inferred from homology"/>
<keyword evidence="3" id="KW-0238">DNA-binding</keyword>
<feature type="compositionally biased region" description="Low complexity" evidence="4">
    <location>
        <begin position="28"/>
        <end position="44"/>
    </location>
</feature>
<feature type="compositionally biased region" description="Low complexity" evidence="4">
    <location>
        <begin position="1"/>
        <end position="15"/>
    </location>
</feature>
<dbReference type="GO" id="GO:0003677">
    <property type="term" value="F:DNA binding"/>
    <property type="evidence" value="ECO:0007669"/>
    <property type="project" value="UniProtKB-KW"/>
</dbReference>
<dbReference type="NCBIfam" id="TIGR00180">
    <property type="entry name" value="parB_part"/>
    <property type="match status" value="1"/>
</dbReference>
<dbReference type="SMART" id="SM00470">
    <property type="entry name" value="ParB"/>
    <property type="match status" value="1"/>
</dbReference>
<accession>A0A2M8KXT6</accession>
<dbReference type="Gene3D" id="3.90.1530.30">
    <property type="match status" value="1"/>
</dbReference>
<dbReference type="SUPFAM" id="SSF109709">
    <property type="entry name" value="KorB DNA-binding domain-like"/>
    <property type="match status" value="1"/>
</dbReference>
<dbReference type="Pfam" id="PF23552">
    <property type="entry name" value="ParB_C"/>
    <property type="match status" value="1"/>
</dbReference>
<feature type="domain" description="ParB-like N-terminal" evidence="5">
    <location>
        <begin position="64"/>
        <end position="162"/>
    </location>
</feature>
<dbReference type="GO" id="GO:0005694">
    <property type="term" value="C:chromosome"/>
    <property type="evidence" value="ECO:0007669"/>
    <property type="project" value="TreeGrafter"/>
</dbReference>
<dbReference type="InterPro" id="IPR036086">
    <property type="entry name" value="ParB/Sulfiredoxin_sf"/>
</dbReference>
<dbReference type="Pfam" id="PF02195">
    <property type="entry name" value="ParB_N"/>
    <property type="match status" value="1"/>
</dbReference>
<evidence type="ECO:0000259" key="5">
    <source>
        <dbReference type="SMART" id="SM00470"/>
    </source>
</evidence>
<dbReference type="Pfam" id="PF17762">
    <property type="entry name" value="HTH_ParB"/>
    <property type="match status" value="1"/>
</dbReference>
<dbReference type="AlphaFoldDB" id="A0A2M8KXT6"/>
<evidence type="ECO:0000256" key="1">
    <source>
        <dbReference type="ARBA" id="ARBA00006295"/>
    </source>
</evidence>
<dbReference type="FunFam" id="3.90.1530.30:FF:000001">
    <property type="entry name" value="Chromosome partitioning protein ParB"/>
    <property type="match status" value="1"/>
</dbReference>
<comment type="caution">
    <text evidence="6">The sequence shown here is derived from an EMBL/GenBank/DDBJ whole genome shotgun (WGS) entry which is preliminary data.</text>
</comment>
<dbReference type="InterPro" id="IPR057240">
    <property type="entry name" value="ParB_dimer_C"/>
</dbReference>
<reference evidence="7" key="1">
    <citation type="submission" date="2017-09" db="EMBL/GenBank/DDBJ databases">
        <title>Depth-based differentiation of microbial function through sediment-hosted aquifers and enrichment of novel symbionts in the deep terrestrial subsurface.</title>
        <authorList>
            <person name="Probst A.J."/>
            <person name="Ladd B."/>
            <person name="Jarett J.K."/>
            <person name="Geller-Mcgrath D.E."/>
            <person name="Sieber C.M.K."/>
            <person name="Emerson J.B."/>
            <person name="Anantharaman K."/>
            <person name="Thomas B.C."/>
            <person name="Malmstrom R."/>
            <person name="Stieglmeier M."/>
            <person name="Klingl A."/>
            <person name="Woyke T."/>
            <person name="Ryan C.M."/>
            <person name="Banfield J.F."/>
        </authorList>
    </citation>
    <scope>NUCLEOTIDE SEQUENCE [LARGE SCALE GENOMIC DNA]</scope>
</reference>
<dbReference type="Gene3D" id="1.10.10.2830">
    <property type="match status" value="1"/>
</dbReference>
<protein>
    <recommendedName>
        <fullName evidence="5">ParB-like N-terminal domain-containing protein</fullName>
    </recommendedName>
</protein>
<dbReference type="InterPro" id="IPR050336">
    <property type="entry name" value="Chromosome_partition/occlusion"/>
</dbReference>
<comment type="similarity">
    <text evidence="1">Belongs to the ParB family.</text>
</comment>
<evidence type="ECO:0000313" key="6">
    <source>
        <dbReference type="EMBL" id="PJE64740.1"/>
    </source>
</evidence>
<dbReference type="EMBL" id="PFEF01000003">
    <property type="protein sequence ID" value="PJE64740.1"/>
    <property type="molecule type" value="Genomic_DNA"/>
</dbReference>
<dbReference type="PANTHER" id="PTHR33375:SF1">
    <property type="entry name" value="CHROMOSOME-PARTITIONING PROTEIN PARB-RELATED"/>
    <property type="match status" value="1"/>
</dbReference>
<dbReference type="InterPro" id="IPR004437">
    <property type="entry name" value="ParB/RepB/Spo0J"/>
</dbReference>
<organism evidence="6 7">
    <name type="scientific">Candidatus Ryanbacteria bacterium CG10_big_fil_rev_8_21_14_0_10_43_42</name>
    <dbReference type="NCBI Taxonomy" id="1974864"/>
    <lineage>
        <taxon>Bacteria</taxon>
        <taxon>Candidatus Ryaniibacteriota</taxon>
    </lineage>
</organism>
<gene>
    <name evidence="6" type="ORF">COU90_00520</name>
</gene>
<dbReference type="PANTHER" id="PTHR33375">
    <property type="entry name" value="CHROMOSOME-PARTITIONING PROTEIN PARB-RELATED"/>
    <property type="match status" value="1"/>
</dbReference>
<dbReference type="CDD" id="cd16393">
    <property type="entry name" value="SPO0J_N"/>
    <property type="match status" value="1"/>
</dbReference>